<accession>A0A4R7JD10</accession>
<name>A0A4R7JD10_9ACTN</name>
<comment type="caution">
    <text evidence="1">The sequence shown here is derived from an EMBL/GenBank/DDBJ whole genome shotgun (WGS) entry which is preliminary data.</text>
</comment>
<dbReference type="OrthoDB" id="530636at2"/>
<sequence>MPTLSEVLLSPANLPGVHADLRALIDAEVADKTGPSGLAVKGGYAAVKKVSPSVIDDAVKSLWPKYVTALEPLWNRWAGAGDFGAFLASHADEAADALLGVTDERIAVTSKQAIKKVYSTMRPSAKKNVIAALPRLGALVQKWSG</sequence>
<gene>
    <name evidence="1" type="ORF">CLV29_2019</name>
</gene>
<dbReference type="RefSeq" id="WP_133754742.1">
    <property type="nucleotide sequence ID" value="NZ_SOAW01000001.1"/>
</dbReference>
<organism evidence="1 2">
    <name type="scientific">Naumannella halotolerans</name>
    <dbReference type="NCBI Taxonomy" id="993414"/>
    <lineage>
        <taxon>Bacteria</taxon>
        <taxon>Bacillati</taxon>
        <taxon>Actinomycetota</taxon>
        <taxon>Actinomycetes</taxon>
        <taxon>Propionibacteriales</taxon>
        <taxon>Propionibacteriaceae</taxon>
        <taxon>Naumannella</taxon>
    </lineage>
</organism>
<proteinExistence type="predicted"/>
<keyword evidence="2" id="KW-1185">Reference proteome</keyword>
<reference evidence="1 2" key="1">
    <citation type="submission" date="2019-03" db="EMBL/GenBank/DDBJ databases">
        <title>Genomic Encyclopedia of Archaeal and Bacterial Type Strains, Phase II (KMG-II): from individual species to whole genera.</title>
        <authorList>
            <person name="Goeker M."/>
        </authorList>
    </citation>
    <scope>NUCLEOTIDE SEQUENCE [LARGE SCALE GENOMIC DNA]</scope>
    <source>
        <strain evidence="1 2">DSM 24323</strain>
    </source>
</reference>
<dbReference type="InterPro" id="IPR054211">
    <property type="entry name" value="DUF6918"/>
</dbReference>
<evidence type="ECO:0000313" key="1">
    <source>
        <dbReference type="EMBL" id="TDT34359.1"/>
    </source>
</evidence>
<dbReference type="EMBL" id="SOAW01000001">
    <property type="protein sequence ID" value="TDT34359.1"/>
    <property type="molecule type" value="Genomic_DNA"/>
</dbReference>
<evidence type="ECO:0000313" key="2">
    <source>
        <dbReference type="Proteomes" id="UP000295371"/>
    </source>
</evidence>
<dbReference type="Proteomes" id="UP000295371">
    <property type="component" value="Unassembled WGS sequence"/>
</dbReference>
<dbReference type="AlphaFoldDB" id="A0A4R7JD10"/>
<dbReference type="Pfam" id="PF21893">
    <property type="entry name" value="DUF6918"/>
    <property type="match status" value="1"/>
</dbReference>
<protein>
    <submittedName>
        <fullName evidence="1">Uncharacterized protein</fullName>
    </submittedName>
</protein>